<dbReference type="InterPro" id="IPR006944">
    <property type="entry name" value="Phage/GTA_portal"/>
</dbReference>
<comment type="caution">
    <text evidence="2">The sequence shown here is derived from an EMBL/GenBank/DDBJ whole genome shotgun (WGS) entry which is preliminary data.</text>
</comment>
<name>A0ABU8L7T3_9MICO</name>
<keyword evidence="3" id="KW-1185">Reference proteome</keyword>
<reference evidence="2 3" key="1">
    <citation type="submission" date="2024-02" db="EMBL/GenBank/DDBJ databases">
        <authorList>
            <person name="Saticioglu I.B."/>
        </authorList>
    </citation>
    <scope>NUCLEOTIDE SEQUENCE [LARGE SCALE GENOMIC DNA]</scope>
    <source>
        <strain evidence="2 3">Mu-80</strain>
    </source>
</reference>
<evidence type="ECO:0000256" key="1">
    <source>
        <dbReference type="SAM" id="MobiDB-lite"/>
    </source>
</evidence>
<dbReference type="Proteomes" id="UP001371224">
    <property type="component" value="Unassembled WGS sequence"/>
</dbReference>
<accession>A0ABU8L7T3</accession>
<evidence type="ECO:0000313" key="3">
    <source>
        <dbReference type="Proteomes" id="UP001371224"/>
    </source>
</evidence>
<feature type="compositionally biased region" description="Polar residues" evidence="1">
    <location>
        <begin position="351"/>
        <end position="365"/>
    </location>
</feature>
<proteinExistence type="predicted"/>
<feature type="region of interest" description="Disordered" evidence="1">
    <location>
        <begin position="346"/>
        <end position="365"/>
    </location>
</feature>
<dbReference type="Gene3D" id="1.20.1270.210">
    <property type="match status" value="1"/>
</dbReference>
<dbReference type="EMBL" id="JBBDGM010000001">
    <property type="protein sequence ID" value="MEJ1087046.1"/>
    <property type="molecule type" value="Genomic_DNA"/>
</dbReference>
<evidence type="ECO:0000313" key="2">
    <source>
        <dbReference type="EMBL" id="MEJ1087046.1"/>
    </source>
</evidence>
<protein>
    <submittedName>
        <fullName evidence="2">Phage portal protein</fullName>
    </submittedName>
</protein>
<sequence length="365" mass="40042">MTATAARQQSVVWAAQRLRADLLSLMPVDVFRKVGRINVAVPTPQVLQTPSMWADGQPMTIGEWLSTSQMDLDAHGNAFGVIRQVDGLGKPALIDLVKIDTVSCTVRDNRIVSYRIGGEKTDPRFVWHERQFTIPGFPLGLSPIAHAALSIAGSAGAQKFATDWFASGAMPSAHLRNVDQAIPDPTKALMIKQHFLESTTAGEPFVSGKDWEYKPLTAKAAESGFIEQMQYTDAALTRFFGVPGDMVDVQTSTGSVTYANITQRNMQLLVMNMGGAVKRREDAISTRILPSARFAKLNRSAVLAMDPATRAELFKIQIESRQIAPSEARELEDRVPFTEEQYAEFDRLFGSRTSNPSNTPPVGQS</sequence>
<gene>
    <name evidence="2" type="ORF">WDU99_01800</name>
</gene>
<organism evidence="2 3">
    <name type="scientific">Microbacterium bandirmense</name>
    <dbReference type="NCBI Taxonomy" id="3122050"/>
    <lineage>
        <taxon>Bacteria</taxon>
        <taxon>Bacillati</taxon>
        <taxon>Actinomycetota</taxon>
        <taxon>Actinomycetes</taxon>
        <taxon>Micrococcales</taxon>
        <taxon>Microbacteriaceae</taxon>
        <taxon>Microbacterium</taxon>
    </lineage>
</organism>
<dbReference type="Pfam" id="PF04860">
    <property type="entry name" value="Phage_portal"/>
    <property type="match status" value="1"/>
</dbReference>